<dbReference type="Proteomes" id="UP000828390">
    <property type="component" value="Unassembled WGS sequence"/>
</dbReference>
<dbReference type="AlphaFoldDB" id="A0A9D4I9D8"/>
<protein>
    <submittedName>
        <fullName evidence="2">Uncharacterized protein</fullName>
    </submittedName>
</protein>
<keyword evidence="3" id="KW-1185">Reference proteome</keyword>
<name>A0A9D4I9D8_DREPO</name>
<reference evidence="2" key="1">
    <citation type="journal article" date="2019" name="bioRxiv">
        <title>The Genome of the Zebra Mussel, Dreissena polymorpha: A Resource for Invasive Species Research.</title>
        <authorList>
            <person name="McCartney M.A."/>
            <person name="Auch B."/>
            <person name="Kono T."/>
            <person name="Mallez S."/>
            <person name="Zhang Y."/>
            <person name="Obille A."/>
            <person name="Becker A."/>
            <person name="Abrahante J.E."/>
            <person name="Garbe J."/>
            <person name="Badalamenti J.P."/>
            <person name="Herman A."/>
            <person name="Mangelson H."/>
            <person name="Liachko I."/>
            <person name="Sullivan S."/>
            <person name="Sone E.D."/>
            <person name="Koren S."/>
            <person name="Silverstein K.A.T."/>
            <person name="Beckman K.B."/>
            <person name="Gohl D.M."/>
        </authorList>
    </citation>
    <scope>NUCLEOTIDE SEQUENCE</scope>
    <source>
        <strain evidence="2">Duluth1</strain>
        <tissue evidence="2">Whole animal</tissue>
    </source>
</reference>
<organism evidence="2 3">
    <name type="scientific">Dreissena polymorpha</name>
    <name type="common">Zebra mussel</name>
    <name type="synonym">Mytilus polymorpha</name>
    <dbReference type="NCBI Taxonomy" id="45954"/>
    <lineage>
        <taxon>Eukaryota</taxon>
        <taxon>Metazoa</taxon>
        <taxon>Spiralia</taxon>
        <taxon>Lophotrochozoa</taxon>
        <taxon>Mollusca</taxon>
        <taxon>Bivalvia</taxon>
        <taxon>Autobranchia</taxon>
        <taxon>Heteroconchia</taxon>
        <taxon>Euheterodonta</taxon>
        <taxon>Imparidentia</taxon>
        <taxon>Neoheterodontei</taxon>
        <taxon>Myida</taxon>
        <taxon>Dreissenoidea</taxon>
        <taxon>Dreissenidae</taxon>
        <taxon>Dreissena</taxon>
    </lineage>
</organism>
<proteinExistence type="predicted"/>
<evidence type="ECO:0000256" key="1">
    <source>
        <dbReference type="SAM" id="MobiDB-lite"/>
    </source>
</evidence>
<feature type="region of interest" description="Disordered" evidence="1">
    <location>
        <begin position="1"/>
        <end position="42"/>
    </location>
</feature>
<evidence type="ECO:0000313" key="2">
    <source>
        <dbReference type="EMBL" id="KAH3753144.1"/>
    </source>
</evidence>
<comment type="caution">
    <text evidence="2">The sequence shown here is derived from an EMBL/GenBank/DDBJ whole genome shotgun (WGS) entry which is preliminary data.</text>
</comment>
<gene>
    <name evidence="2" type="ORF">DPMN_187775</name>
</gene>
<reference evidence="2" key="2">
    <citation type="submission" date="2020-11" db="EMBL/GenBank/DDBJ databases">
        <authorList>
            <person name="McCartney M.A."/>
            <person name="Auch B."/>
            <person name="Kono T."/>
            <person name="Mallez S."/>
            <person name="Becker A."/>
            <person name="Gohl D.M."/>
            <person name="Silverstein K.A.T."/>
            <person name="Koren S."/>
            <person name="Bechman K.B."/>
            <person name="Herman A."/>
            <person name="Abrahante J.E."/>
            <person name="Garbe J."/>
        </authorList>
    </citation>
    <scope>NUCLEOTIDE SEQUENCE</scope>
    <source>
        <strain evidence="2">Duluth1</strain>
        <tissue evidence="2">Whole animal</tissue>
    </source>
</reference>
<evidence type="ECO:0000313" key="3">
    <source>
        <dbReference type="Proteomes" id="UP000828390"/>
    </source>
</evidence>
<sequence>MDNLQVQKSHRNTHLRWTTSRSRSQTEILSRDEQPPGPEVSQKNYLEMDNLQVKKSHRNALSRWTTSKFRSPT</sequence>
<accession>A0A9D4I9D8</accession>
<feature type="compositionally biased region" description="Polar residues" evidence="1">
    <location>
        <begin position="15"/>
        <end position="28"/>
    </location>
</feature>
<dbReference type="EMBL" id="JAIWYP010000010">
    <property type="protein sequence ID" value="KAH3753144.1"/>
    <property type="molecule type" value="Genomic_DNA"/>
</dbReference>